<dbReference type="AlphaFoldDB" id="A0A8C7EV80"/>
<evidence type="ECO:0000256" key="1">
    <source>
        <dbReference type="ARBA" id="ARBA00029457"/>
    </source>
</evidence>
<dbReference type="Pfam" id="PF20721">
    <property type="entry name" value="C19orf12"/>
    <property type="match status" value="1"/>
</dbReference>
<dbReference type="Proteomes" id="UP000694425">
    <property type="component" value="Unplaced"/>
</dbReference>
<evidence type="ECO:0000313" key="3">
    <source>
        <dbReference type="Proteomes" id="UP000694425"/>
    </source>
</evidence>
<dbReference type="PANTHER" id="PTHR31493:SF1">
    <property type="entry name" value="PROTEIN C19ORF12"/>
    <property type="match status" value="1"/>
</dbReference>
<sequence>MLAKKPLKVEDIMKLLCRIAEEREKGSLKPAVGGMIGHMVGGRHGATVGEAIGALLGTWMVSGEFKPIPQTIMELPPDKKQKLYNEAMTILKDLEWRDTEHLTTLVMGSADLKKELLAILEKLCTKALRWE</sequence>
<reference evidence="2" key="1">
    <citation type="submission" date="2025-08" db="UniProtKB">
        <authorList>
            <consortium name="Ensembl"/>
        </authorList>
    </citation>
    <scope>IDENTIFICATION</scope>
</reference>
<proteinExistence type="inferred from homology"/>
<evidence type="ECO:0000313" key="2">
    <source>
        <dbReference type="Ensembl" id="ENSNVIP00000026010.1"/>
    </source>
</evidence>
<accession>A0A8C7EV80</accession>
<dbReference type="GeneTree" id="ENSGT00390000009077"/>
<dbReference type="InterPro" id="IPR033369">
    <property type="entry name" value="C19orf12"/>
</dbReference>
<reference evidence="2" key="2">
    <citation type="submission" date="2025-09" db="UniProtKB">
        <authorList>
            <consortium name="Ensembl"/>
        </authorList>
    </citation>
    <scope>IDENTIFICATION</scope>
</reference>
<protein>
    <submittedName>
        <fullName evidence="2">Uncharacterized protein</fullName>
    </submittedName>
</protein>
<name>A0A8C7EV80_NEOVI</name>
<dbReference type="Ensembl" id="ENSNVIT00000030158.1">
    <property type="protein sequence ID" value="ENSNVIP00000026010.1"/>
    <property type="gene ID" value="ENSNVIG00000020109.1"/>
</dbReference>
<keyword evidence="3" id="KW-1185">Reference proteome</keyword>
<organism evidence="2 3">
    <name type="scientific">Neovison vison</name>
    <name type="common">American mink</name>
    <name type="synonym">Mustela vison</name>
    <dbReference type="NCBI Taxonomy" id="452646"/>
    <lineage>
        <taxon>Eukaryota</taxon>
        <taxon>Metazoa</taxon>
        <taxon>Chordata</taxon>
        <taxon>Craniata</taxon>
        <taxon>Vertebrata</taxon>
        <taxon>Euteleostomi</taxon>
        <taxon>Mammalia</taxon>
        <taxon>Eutheria</taxon>
        <taxon>Laurasiatheria</taxon>
        <taxon>Carnivora</taxon>
        <taxon>Caniformia</taxon>
        <taxon>Musteloidea</taxon>
        <taxon>Mustelidae</taxon>
        <taxon>Mustelinae</taxon>
        <taxon>Neogale</taxon>
    </lineage>
</organism>
<dbReference type="PANTHER" id="PTHR31493">
    <property type="entry name" value="NAZO FAMILY MEMBER"/>
    <property type="match status" value="1"/>
</dbReference>
<comment type="similarity">
    <text evidence="1">Belongs to the C19orf12 family.</text>
</comment>